<dbReference type="Proteomes" id="UP001187192">
    <property type="component" value="Unassembled WGS sequence"/>
</dbReference>
<accession>A0AA88DHR2</accession>
<protein>
    <submittedName>
        <fullName evidence="1">Uncharacterized protein</fullName>
    </submittedName>
</protein>
<dbReference type="AlphaFoldDB" id="A0AA88DHR2"/>
<comment type="caution">
    <text evidence="1">The sequence shown here is derived from an EMBL/GenBank/DDBJ whole genome shotgun (WGS) entry which is preliminary data.</text>
</comment>
<gene>
    <name evidence="1" type="ORF">TIFTF001_010720</name>
</gene>
<organism evidence="1 2">
    <name type="scientific">Ficus carica</name>
    <name type="common">Common fig</name>
    <dbReference type="NCBI Taxonomy" id="3494"/>
    <lineage>
        <taxon>Eukaryota</taxon>
        <taxon>Viridiplantae</taxon>
        <taxon>Streptophyta</taxon>
        <taxon>Embryophyta</taxon>
        <taxon>Tracheophyta</taxon>
        <taxon>Spermatophyta</taxon>
        <taxon>Magnoliopsida</taxon>
        <taxon>eudicotyledons</taxon>
        <taxon>Gunneridae</taxon>
        <taxon>Pentapetalae</taxon>
        <taxon>rosids</taxon>
        <taxon>fabids</taxon>
        <taxon>Rosales</taxon>
        <taxon>Moraceae</taxon>
        <taxon>Ficeae</taxon>
        <taxon>Ficus</taxon>
    </lineage>
</organism>
<proteinExistence type="predicted"/>
<evidence type="ECO:0000313" key="2">
    <source>
        <dbReference type="Proteomes" id="UP001187192"/>
    </source>
</evidence>
<reference evidence="1" key="1">
    <citation type="submission" date="2023-07" db="EMBL/GenBank/DDBJ databases">
        <title>draft genome sequence of fig (Ficus carica).</title>
        <authorList>
            <person name="Takahashi T."/>
            <person name="Nishimura K."/>
        </authorList>
    </citation>
    <scope>NUCLEOTIDE SEQUENCE</scope>
</reference>
<keyword evidence="2" id="KW-1185">Reference proteome</keyword>
<evidence type="ECO:0000313" key="1">
    <source>
        <dbReference type="EMBL" id="GMN41499.1"/>
    </source>
</evidence>
<name>A0AA88DHR2_FICCA</name>
<sequence>MVRSALSRYPMSRYAAFSVAVDTSNRGLRGRKTRLWSYGVVASEGRDYCVVLACDVDLRGAVKVAPLVAGEVGLDDVWMAQMNHVAYEGLDKDGLDHGVEKAPLNSVAAGAVDHHDDADTAPMDGVAGSIGHREGLDVAPMEHVPAGDLLGVAAIACLDAACETAADLADGTGLLDGVVYSMDWVFWEVGREDVGCGLDPTLVAALVSQNEGWFPGVHSW</sequence>
<dbReference type="EMBL" id="BTGU01000013">
    <property type="protein sequence ID" value="GMN41499.1"/>
    <property type="molecule type" value="Genomic_DNA"/>
</dbReference>